<dbReference type="KEGG" id="vg:55003700"/>
<keyword evidence="2" id="KW-1185">Reference proteome</keyword>
<organism evidence="1 2">
    <name type="scientific">Microbacterium phage OneinaGillian</name>
    <dbReference type="NCBI Taxonomy" id="2301604"/>
    <lineage>
        <taxon>Viruses</taxon>
        <taxon>Duplodnaviria</taxon>
        <taxon>Heunggongvirae</taxon>
        <taxon>Uroviricota</taxon>
        <taxon>Caudoviricetes</taxon>
        <taxon>Gillianvirus</taxon>
        <taxon>Gillianvirus oneinagillian</taxon>
    </lineage>
</organism>
<reference evidence="1 2" key="1">
    <citation type="submission" date="2018-08" db="EMBL/GenBank/DDBJ databases">
        <authorList>
            <person name="Miller G.E."/>
            <person name="Abrahams R."/>
            <person name="Bazan D.C."/>
            <person name="Beglau B.C."/>
            <person name="Blaylock E.C."/>
            <person name="Choi J.D."/>
            <person name="Grewal S.K."/>
            <person name="Hernandez E.V."/>
            <person name="Kim D.J."/>
            <person name="Kim K."/>
            <person name="Lee Y."/>
            <person name="Linde M.K."/>
            <person name="Lopez M.B."/>
            <person name="Pangalila E."/>
            <person name="Parker M.A."/>
            <person name="Specht R.C."/>
            <person name="Teng M.C."/>
            <person name="Toledo B."/>
            <person name="Tran S."/>
            <person name="Yu H."/>
            <person name="Kalaj N."/>
            <person name="Muthiah A.S."/>
            <person name="Dean N.S."/>
            <person name="Diaz A."/>
            <person name="Garlena R.A."/>
            <person name="Russell D.A."/>
            <person name="Pope W.H."/>
            <person name="Jacobs-Sera D."/>
            <person name="Hatfull G.F."/>
        </authorList>
    </citation>
    <scope>NUCLEOTIDE SEQUENCE [LARGE SCALE GENOMIC DNA]</scope>
</reference>
<sequence>MAGPDIAIAAPDRTDRVGGLTKVATFRPNDRLGVAESVVFQSDGCTFPQTEASRCYAVTPPPDKTFDGIEIDDAIGAPITLFAGVSCWAGPDADELERAERALDAGRDRVLEELLGAWGLGGTALTAGGDIVGAIAEVEQDLDDNYIGRGVILMSRADAVRADAAGAIKAGADGVPFTINGTPVIASGRVPSGDVIGLGAIVVEYTDIASRETINPTENKHYALAEAIYVLAVDCEYRVTSSTGA</sequence>
<gene>
    <name evidence="1" type="primary">25</name>
    <name evidence="1" type="ORF">SEA_ONEIAGILLIAN_25</name>
</gene>
<accession>A0A385UGK5</accession>
<dbReference type="GeneID" id="55003700"/>
<name>A0A385UGK5_9CAUD</name>
<dbReference type="RefSeq" id="YP_009812631.1">
    <property type="nucleotide sequence ID" value="NC_048068.1"/>
</dbReference>
<dbReference type="EMBL" id="MH727556">
    <property type="protein sequence ID" value="AYB70135.1"/>
    <property type="molecule type" value="Genomic_DNA"/>
</dbReference>
<dbReference type="Proteomes" id="UP000279330">
    <property type="component" value="Segment"/>
</dbReference>
<evidence type="ECO:0000313" key="2">
    <source>
        <dbReference type="Proteomes" id="UP000279330"/>
    </source>
</evidence>
<evidence type="ECO:0000313" key="1">
    <source>
        <dbReference type="EMBL" id="AYB70135.1"/>
    </source>
</evidence>
<proteinExistence type="predicted"/>
<protein>
    <submittedName>
        <fullName evidence="1">Uncharacterized protein</fullName>
    </submittedName>
</protein>